<name>A0A914PY10_9BILA</name>
<sequence>MSQNPPIKPKLNDVDYFNYFESQSDGWIYDEFSELWEKFDLDKFDVITHFNTLQVYKLMIEKRCKRIEQIHQMWKISDENDKNIKILNQEKLEAIMEIDKLKSRIQELEFLWAQQKNSEKILQEKIKELETSVKSKNVMIQKYCDAENELEKEREKFKAEITELQNKNQELQEALNIALNKYQEVTKPSPSKKELIGKIKLMEDVKQILAKKNEEQQKIAKAEYQKVYDENRRLKLQLENSQKNGGKTNYRVRKSGRPKYQPQNVNGQNLNQTRFPMQQHLTQNILNPPVQNAPYFPQTFLQQQHFQHQQMMMMQQPWYFPQMPRSSYFQ</sequence>
<keyword evidence="2" id="KW-1185">Reference proteome</keyword>
<accession>A0A914PY10</accession>
<proteinExistence type="predicted"/>
<organism evidence="2 3">
    <name type="scientific">Panagrolaimus davidi</name>
    <dbReference type="NCBI Taxonomy" id="227884"/>
    <lineage>
        <taxon>Eukaryota</taxon>
        <taxon>Metazoa</taxon>
        <taxon>Ecdysozoa</taxon>
        <taxon>Nematoda</taxon>
        <taxon>Chromadorea</taxon>
        <taxon>Rhabditida</taxon>
        <taxon>Tylenchina</taxon>
        <taxon>Panagrolaimomorpha</taxon>
        <taxon>Panagrolaimoidea</taxon>
        <taxon>Panagrolaimidae</taxon>
        <taxon>Panagrolaimus</taxon>
    </lineage>
</organism>
<feature type="region of interest" description="Disordered" evidence="1">
    <location>
        <begin position="239"/>
        <end position="266"/>
    </location>
</feature>
<dbReference type="Proteomes" id="UP000887578">
    <property type="component" value="Unplaced"/>
</dbReference>
<evidence type="ECO:0000313" key="3">
    <source>
        <dbReference type="WBParaSite" id="PDA_v2.g23710.t1"/>
    </source>
</evidence>
<evidence type="ECO:0000313" key="2">
    <source>
        <dbReference type="Proteomes" id="UP000887578"/>
    </source>
</evidence>
<reference evidence="3" key="1">
    <citation type="submission" date="2022-11" db="UniProtKB">
        <authorList>
            <consortium name="WormBaseParasite"/>
        </authorList>
    </citation>
    <scope>IDENTIFICATION</scope>
</reference>
<dbReference type="AlphaFoldDB" id="A0A914PY10"/>
<dbReference type="WBParaSite" id="PDA_v2.g23710.t1">
    <property type="protein sequence ID" value="PDA_v2.g23710.t1"/>
    <property type="gene ID" value="PDA_v2.g23710"/>
</dbReference>
<evidence type="ECO:0000256" key="1">
    <source>
        <dbReference type="SAM" id="MobiDB-lite"/>
    </source>
</evidence>
<protein>
    <submittedName>
        <fullName evidence="3">Uncharacterized protein</fullName>
    </submittedName>
</protein>